<reference evidence="3" key="1">
    <citation type="submission" date="2025-08" db="UniProtKB">
        <authorList>
            <consortium name="RefSeq"/>
        </authorList>
    </citation>
    <scope>IDENTIFICATION</scope>
</reference>
<organism evidence="2 3">
    <name type="scientific">Prunus avium</name>
    <name type="common">Cherry</name>
    <name type="synonym">Cerasus avium</name>
    <dbReference type="NCBI Taxonomy" id="42229"/>
    <lineage>
        <taxon>Eukaryota</taxon>
        <taxon>Viridiplantae</taxon>
        <taxon>Streptophyta</taxon>
        <taxon>Embryophyta</taxon>
        <taxon>Tracheophyta</taxon>
        <taxon>Spermatophyta</taxon>
        <taxon>Magnoliopsida</taxon>
        <taxon>eudicotyledons</taxon>
        <taxon>Gunneridae</taxon>
        <taxon>Pentapetalae</taxon>
        <taxon>rosids</taxon>
        <taxon>fabids</taxon>
        <taxon>Rosales</taxon>
        <taxon>Rosaceae</taxon>
        <taxon>Amygdaloideae</taxon>
        <taxon>Amygdaleae</taxon>
        <taxon>Prunus</taxon>
    </lineage>
</organism>
<dbReference type="RefSeq" id="XP_021816834.1">
    <property type="nucleotide sequence ID" value="XM_021961142.1"/>
</dbReference>
<name>A0A6P5SL57_PRUAV</name>
<dbReference type="GeneID" id="110759113"/>
<gene>
    <name evidence="3" type="primary">LOC110759113</name>
</gene>
<sequence>MEGSNHAVPADIENQYIPLESSMRKELGSLSPLSSSGCIYRVPERLRRVNENAYTPNLVSIGPLHHGEKALEVMEEHKKRYLQDFLCWTKVSLEDYIMKIRDQEARLRSCYPETIKFSSDEFVRIILVDATFIIEFLLRFSGVKEILDNENDRIFKKPMMLLDLLPDLLLLENQLPFFILEDLFDLQETTLSSDFETRLSITDHFLLFLISLSSLVGGEDLEVNKKRISSSPYKAEHFLDLIRLVCHCQPLMRSEVHGNALTIPSITDLCDAGVKLKVISSENRFDIRFSNGILEISKMTICDDTEISFRNLLAFEQCYCMRKSCYVSDFMNVVGRLVKSPKDVDLLVEHKIFENILGDSRQVVTLFSNIGIGVYASENFTFPDLGEGLNKYCSLTWPKMMTNLRQNYFNTPWAAISVIAAAVLLILTIIQTVCSIMSVAEHGRGP</sequence>
<evidence type="ECO:0000313" key="3">
    <source>
        <dbReference type="RefSeq" id="XP_021816834.1"/>
    </source>
</evidence>
<protein>
    <submittedName>
        <fullName evidence="3">UPF0481 protein At3g47200-like</fullName>
    </submittedName>
</protein>
<dbReference type="PANTHER" id="PTHR31170:SF17">
    <property type="match status" value="1"/>
</dbReference>
<evidence type="ECO:0000313" key="2">
    <source>
        <dbReference type="Proteomes" id="UP000515124"/>
    </source>
</evidence>
<dbReference type="PANTHER" id="PTHR31170">
    <property type="entry name" value="BNAC04G53230D PROTEIN"/>
    <property type="match status" value="1"/>
</dbReference>
<keyword evidence="1" id="KW-0472">Membrane</keyword>
<dbReference type="Proteomes" id="UP000515124">
    <property type="component" value="Unplaced"/>
</dbReference>
<dbReference type="AlphaFoldDB" id="A0A6P5SL57"/>
<keyword evidence="1" id="KW-0812">Transmembrane</keyword>
<keyword evidence="1" id="KW-1133">Transmembrane helix</keyword>
<dbReference type="Pfam" id="PF03140">
    <property type="entry name" value="DUF247"/>
    <property type="match status" value="1"/>
</dbReference>
<evidence type="ECO:0000256" key="1">
    <source>
        <dbReference type="SAM" id="Phobius"/>
    </source>
</evidence>
<keyword evidence="2" id="KW-1185">Reference proteome</keyword>
<dbReference type="Gramene" id="Pav_sc0000663.1_g440.1.br:mrna">
    <property type="protein sequence ID" value="Pav_sc0000663.1_g440.1.br:CDS:1"/>
    <property type="gene ID" value="Pav_sc0000663.1_g440.1.br"/>
</dbReference>
<dbReference type="KEGG" id="pavi:110759113"/>
<dbReference type="InterPro" id="IPR004158">
    <property type="entry name" value="DUF247_pln"/>
</dbReference>
<accession>A0A6P5SL57</accession>
<feature type="transmembrane region" description="Helical" evidence="1">
    <location>
        <begin position="413"/>
        <end position="440"/>
    </location>
</feature>
<proteinExistence type="predicted"/>